<dbReference type="InterPro" id="IPR020095">
    <property type="entry name" value="PsdUridine_synth_TruA_C"/>
</dbReference>
<dbReference type="InterPro" id="IPR001406">
    <property type="entry name" value="PsdUridine_synth_TruA"/>
</dbReference>
<name>A0A2D0PJQ4_ICTPU</name>
<keyword evidence="7" id="KW-1185">Reference proteome</keyword>
<dbReference type="InterPro" id="IPR020094">
    <property type="entry name" value="TruA/RsuA/RluB/E/F_N"/>
</dbReference>
<dbReference type="EC" id="5.4.99.12" evidence="5"/>
<gene>
    <name evidence="8" type="primary">pusl1</name>
</gene>
<keyword evidence="2 5" id="KW-0819">tRNA processing</keyword>
<evidence type="ECO:0000256" key="2">
    <source>
        <dbReference type="ARBA" id="ARBA00022694"/>
    </source>
</evidence>
<dbReference type="CDD" id="cd02570">
    <property type="entry name" value="PseudoU_synth_EcTruA"/>
    <property type="match status" value="1"/>
</dbReference>
<dbReference type="KEGG" id="ipu:108255078"/>
<dbReference type="GO" id="GO:0160147">
    <property type="term" value="F:tRNA pseudouridine(38-40) synthase activity"/>
    <property type="evidence" value="ECO:0007669"/>
    <property type="project" value="UniProtKB-EC"/>
</dbReference>
<dbReference type="InterPro" id="IPR020097">
    <property type="entry name" value="PsdUridine_synth_TruA_a/b_dom"/>
</dbReference>
<dbReference type="OrthoDB" id="271910at2759"/>
<feature type="domain" description="Pseudouridine synthase I TruA alpha/beta" evidence="6">
    <location>
        <begin position="168"/>
        <end position="281"/>
    </location>
</feature>
<dbReference type="GO" id="GO:0003723">
    <property type="term" value="F:RNA binding"/>
    <property type="evidence" value="ECO:0007669"/>
    <property type="project" value="InterPro"/>
</dbReference>
<organism evidence="7 8">
    <name type="scientific">Ictalurus punctatus</name>
    <name type="common">Channel catfish</name>
    <name type="synonym">Silurus punctatus</name>
    <dbReference type="NCBI Taxonomy" id="7998"/>
    <lineage>
        <taxon>Eukaryota</taxon>
        <taxon>Metazoa</taxon>
        <taxon>Chordata</taxon>
        <taxon>Craniata</taxon>
        <taxon>Vertebrata</taxon>
        <taxon>Euteleostomi</taxon>
        <taxon>Actinopterygii</taxon>
        <taxon>Neopterygii</taxon>
        <taxon>Teleostei</taxon>
        <taxon>Ostariophysi</taxon>
        <taxon>Siluriformes</taxon>
        <taxon>Ictaluridae</taxon>
        <taxon>Ictalurus</taxon>
    </lineage>
</organism>
<evidence type="ECO:0000313" key="8">
    <source>
        <dbReference type="RefSeq" id="XP_017306222.1"/>
    </source>
</evidence>
<dbReference type="PANTHER" id="PTHR11142:SF0">
    <property type="entry name" value="TRNA PSEUDOURIDINE SYNTHASE-LIKE 1"/>
    <property type="match status" value="1"/>
</dbReference>
<comment type="catalytic activity">
    <reaction evidence="5">
        <text>uridine(38/39/40) in tRNA = pseudouridine(38/39/40) in tRNA</text>
        <dbReference type="Rhea" id="RHEA:22376"/>
        <dbReference type="Rhea" id="RHEA-COMP:10085"/>
        <dbReference type="Rhea" id="RHEA-COMP:10087"/>
        <dbReference type="ChEBI" id="CHEBI:65314"/>
        <dbReference type="ChEBI" id="CHEBI:65315"/>
        <dbReference type="EC" id="5.4.99.12"/>
    </reaction>
</comment>
<dbReference type="Gene3D" id="3.30.70.660">
    <property type="entry name" value="Pseudouridine synthase I, catalytic domain, C-terminal subdomain"/>
    <property type="match status" value="1"/>
</dbReference>
<dbReference type="HAMAP" id="MF_00171">
    <property type="entry name" value="TruA"/>
    <property type="match status" value="1"/>
</dbReference>
<evidence type="ECO:0000256" key="3">
    <source>
        <dbReference type="ARBA" id="ARBA00023235"/>
    </source>
</evidence>
<dbReference type="GO" id="GO:0031119">
    <property type="term" value="P:tRNA pseudouridine synthesis"/>
    <property type="evidence" value="ECO:0007669"/>
    <property type="project" value="TreeGrafter"/>
</dbReference>
<evidence type="ECO:0000256" key="1">
    <source>
        <dbReference type="ARBA" id="ARBA00009375"/>
    </source>
</evidence>
<reference evidence="7" key="1">
    <citation type="journal article" date="2016" name="Nat. Commun.">
        <title>The channel catfish genome sequence provides insights into the evolution of scale formation in teleosts.</title>
        <authorList>
            <person name="Liu Z."/>
            <person name="Liu S."/>
            <person name="Yao J."/>
            <person name="Bao L."/>
            <person name="Zhang J."/>
            <person name="Li Y."/>
            <person name="Jiang C."/>
            <person name="Sun L."/>
            <person name="Wang R."/>
            <person name="Zhang Y."/>
            <person name="Zhou T."/>
            <person name="Zeng Q."/>
            <person name="Fu Q."/>
            <person name="Gao S."/>
            <person name="Li N."/>
            <person name="Koren S."/>
            <person name="Jiang Y."/>
            <person name="Zimin A."/>
            <person name="Xu P."/>
            <person name="Phillippy A.M."/>
            <person name="Geng X."/>
            <person name="Song L."/>
            <person name="Sun F."/>
            <person name="Li C."/>
            <person name="Wang X."/>
            <person name="Chen A."/>
            <person name="Jin Y."/>
            <person name="Yuan Z."/>
            <person name="Yang Y."/>
            <person name="Tan S."/>
            <person name="Peatman E."/>
            <person name="Lu J."/>
            <person name="Qin Z."/>
            <person name="Dunham R."/>
            <person name="Li Z."/>
            <person name="Sonstegard T."/>
            <person name="Feng J."/>
            <person name="Danzmann R.G."/>
            <person name="Schroeder S."/>
            <person name="Scheffler B."/>
            <person name="Duke M.V."/>
            <person name="Ballard L."/>
            <person name="Kucuktas H."/>
            <person name="Kaltenboeck L."/>
            <person name="Liu H."/>
            <person name="Armbruster J."/>
            <person name="Xie Y."/>
            <person name="Kirby M.L."/>
            <person name="Tian Y."/>
            <person name="Flanagan M.E."/>
            <person name="Mu W."/>
            <person name="Waldbieser G.C."/>
        </authorList>
    </citation>
    <scope>NUCLEOTIDE SEQUENCE [LARGE SCALE GENOMIC DNA]</scope>
    <source>
        <strain evidence="7">SDA103</strain>
    </source>
</reference>
<dbReference type="PANTHER" id="PTHR11142">
    <property type="entry name" value="PSEUDOURIDYLATE SYNTHASE"/>
    <property type="match status" value="1"/>
</dbReference>
<evidence type="ECO:0000313" key="7">
    <source>
        <dbReference type="Proteomes" id="UP000221080"/>
    </source>
</evidence>
<dbReference type="AlphaFoldDB" id="A0A2D0PJQ4"/>
<dbReference type="FunFam" id="3.30.70.660:FF:000006">
    <property type="entry name" value="tRNA pseudouridine synthase"/>
    <property type="match status" value="1"/>
</dbReference>
<protein>
    <recommendedName>
        <fullName evidence="5">tRNA pseudouridine synthase</fullName>
        <ecNumber evidence="5">5.4.99.12</ecNumber>
    </recommendedName>
</protein>
<dbReference type="SUPFAM" id="SSF55120">
    <property type="entry name" value="Pseudouridine synthase"/>
    <property type="match status" value="1"/>
</dbReference>
<dbReference type="RefSeq" id="XP_017306222.1">
    <property type="nucleotide sequence ID" value="XM_017450733.2"/>
</dbReference>
<dbReference type="Proteomes" id="UP000221080">
    <property type="component" value="Chromosome 21"/>
</dbReference>
<sequence length="323" mass="37130">MQQSSTVTRYLIFFQYLGTKYSGVMKAPAHQLLQGVQNHLENAVRRLKPVNEVSLSISSRTDTGVHALCNSAHLDIQRRGDKPPFTEQVLTDALNFFLKPEPIRITRVYCVQNDFHARYRAISRTYVYRLATGVRRHAELPITEKDLCWTLWDTELNIDAMREAGAVFQGTHDFSTFRALSSDAPFKNPVKTMELVQVQPGLSFSQRHFHRDIQFWELTFKSRSFLYKQVRRMVGTLVAVGRGKLSVDHVQDLLDTRDSTAYPQNMAAPPYGLFLINVEYNDSGKDSIFFKISNLDLLQVQILSFHPLLFLYRSEAVHRGLND</sequence>
<evidence type="ECO:0000259" key="6">
    <source>
        <dbReference type="Pfam" id="PF01416"/>
    </source>
</evidence>
<proteinExistence type="inferred from homology"/>
<accession>A0A2D0PJQ4</accession>
<dbReference type="GeneID" id="108255078"/>
<comment type="catalytic activity">
    <reaction evidence="4">
        <text>a uridine in tRNA = a pseudouridine in tRNA</text>
        <dbReference type="Rhea" id="RHEA:54572"/>
        <dbReference type="Rhea" id="RHEA-COMP:13339"/>
        <dbReference type="Rhea" id="RHEA-COMP:13934"/>
        <dbReference type="ChEBI" id="CHEBI:65314"/>
        <dbReference type="ChEBI" id="CHEBI:65315"/>
    </reaction>
</comment>
<dbReference type="Pfam" id="PF01416">
    <property type="entry name" value="PseudoU_synth_1"/>
    <property type="match status" value="2"/>
</dbReference>
<evidence type="ECO:0000256" key="4">
    <source>
        <dbReference type="ARBA" id="ARBA00036943"/>
    </source>
</evidence>
<dbReference type="Gene3D" id="3.30.70.580">
    <property type="entry name" value="Pseudouridine synthase I, catalytic domain, N-terminal subdomain"/>
    <property type="match status" value="1"/>
</dbReference>
<dbReference type="InterPro" id="IPR020103">
    <property type="entry name" value="PsdUridine_synth_cat_dom_sf"/>
</dbReference>
<evidence type="ECO:0000256" key="5">
    <source>
        <dbReference type="RuleBase" id="RU003792"/>
    </source>
</evidence>
<reference evidence="8" key="2">
    <citation type="submission" date="2025-08" db="UniProtKB">
        <authorList>
            <consortium name="RefSeq"/>
        </authorList>
    </citation>
    <scope>IDENTIFICATION</scope>
    <source>
        <tissue evidence="8">Blood</tissue>
    </source>
</reference>
<feature type="domain" description="Pseudouridine synthase I TruA alpha/beta" evidence="6">
    <location>
        <begin position="14"/>
        <end position="119"/>
    </location>
</feature>
<dbReference type="STRING" id="7998.ENSIPUP00000035693"/>
<dbReference type="CTD" id="126789"/>
<comment type="similarity">
    <text evidence="1 5">Belongs to the tRNA pseudouridine synthase TruA family.</text>
</comment>
<dbReference type="FunFam" id="3.30.70.580:FF:000011">
    <property type="entry name" value="tRNA pseudouridine synthase"/>
    <property type="match status" value="1"/>
</dbReference>
<keyword evidence="3 5" id="KW-0413">Isomerase</keyword>